<evidence type="ECO:0000256" key="4">
    <source>
        <dbReference type="ARBA" id="ARBA00012874"/>
    </source>
</evidence>
<dbReference type="Gene3D" id="3.20.10.10">
    <property type="entry name" value="D-amino Acid Aminotransferase, subunit A, domain 2"/>
    <property type="match status" value="1"/>
</dbReference>
<keyword evidence="6 13" id="KW-0032">Aminotransferase</keyword>
<dbReference type="Gene3D" id="3.30.470.10">
    <property type="match status" value="1"/>
</dbReference>
<keyword evidence="7 13" id="KW-0808">Transferase</keyword>
<protein>
    <recommendedName>
        <fullName evidence="5">D-alanine aminotransferase</fullName>
        <ecNumber evidence="4">2.6.1.21</ecNumber>
    </recommendedName>
    <alternativeName>
        <fullName evidence="11">D-amino acid aminotransferase</fullName>
    </alternativeName>
    <alternativeName>
        <fullName evidence="9">D-amino acid transaminase</fullName>
    </alternativeName>
    <alternativeName>
        <fullName evidence="10">D-aspartate aminotransferase</fullName>
    </alternativeName>
</protein>
<evidence type="ECO:0000313" key="13">
    <source>
        <dbReference type="EMBL" id="QPD06124.1"/>
    </source>
</evidence>
<evidence type="ECO:0000313" key="14">
    <source>
        <dbReference type="Proteomes" id="UP000593737"/>
    </source>
</evidence>
<comment type="similarity">
    <text evidence="2">Belongs to the class-IV pyridoxal-phosphate-dependent aminotransferase family.</text>
</comment>
<dbReference type="InterPro" id="IPR001544">
    <property type="entry name" value="Aminotrans_IV"/>
</dbReference>
<comment type="cofactor">
    <cofactor evidence="1">
        <name>pyridoxal 5'-phosphate</name>
        <dbReference type="ChEBI" id="CHEBI:597326"/>
    </cofactor>
</comment>
<gene>
    <name evidence="13" type="ORF">Nkreftii_003898</name>
</gene>
<dbReference type="InterPro" id="IPR043132">
    <property type="entry name" value="BCAT-like_C"/>
</dbReference>
<dbReference type="InterPro" id="IPR050571">
    <property type="entry name" value="Class-IV_PLP-Dep_Aminotrnsfr"/>
</dbReference>
<dbReference type="InterPro" id="IPR043131">
    <property type="entry name" value="BCAT-like_N"/>
</dbReference>
<evidence type="ECO:0000256" key="6">
    <source>
        <dbReference type="ARBA" id="ARBA00022576"/>
    </source>
</evidence>
<dbReference type="GO" id="GO:0030170">
    <property type="term" value="F:pyridoxal phosphate binding"/>
    <property type="evidence" value="ECO:0007669"/>
    <property type="project" value="InterPro"/>
</dbReference>
<reference evidence="13 14" key="1">
    <citation type="journal article" date="2020" name="ISME J.">
        <title>Enrichment and physiological characterization of a novel comammox Nitrospira indicates ammonium inhibition of complete nitrification.</title>
        <authorList>
            <person name="Sakoula D."/>
            <person name="Koch H."/>
            <person name="Frank J."/>
            <person name="Jetten M.S.M."/>
            <person name="van Kessel M.A.H.J."/>
            <person name="Lucker S."/>
        </authorList>
    </citation>
    <scope>NUCLEOTIDE SEQUENCE [LARGE SCALE GENOMIC DNA]</scope>
    <source>
        <strain evidence="13">Comreactor17</strain>
    </source>
</reference>
<dbReference type="GO" id="GO:0046416">
    <property type="term" value="P:D-amino acid metabolic process"/>
    <property type="evidence" value="ECO:0007669"/>
    <property type="project" value="InterPro"/>
</dbReference>
<evidence type="ECO:0000256" key="9">
    <source>
        <dbReference type="ARBA" id="ARBA00030138"/>
    </source>
</evidence>
<evidence type="ECO:0000256" key="2">
    <source>
        <dbReference type="ARBA" id="ARBA00009320"/>
    </source>
</evidence>
<dbReference type="SUPFAM" id="SSF56752">
    <property type="entry name" value="D-aminoacid aminotransferase-like PLP-dependent enzymes"/>
    <property type="match status" value="1"/>
</dbReference>
<dbReference type="FunFam" id="3.20.10.10:FF:000002">
    <property type="entry name" value="D-alanine aminotransferase"/>
    <property type="match status" value="1"/>
</dbReference>
<name>A0A7S8FHK5_9BACT</name>
<dbReference type="PANTHER" id="PTHR42743">
    <property type="entry name" value="AMINO-ACID AMINOTRANSFERASE"/>
    <property type="match status" value="1"/>
</dbReference>
<dbReference type="CDD" id="cd01558">
    <property type="entry name" value="D-AAT_like"/>
    <property type="match status" value="1"/>
</dbReference>
<dbReference type="EMBL" id="CP047423">
    <property type="protein sequence ID" value="QPD06124.1"/>
    <property type="molecule type" value="Genomic_DNA"/>
</dbReference>
<dbReference type="PANTHER" id="PTHR42743:SF10">
    <property type="entry name" value="D-ALANINE AMINOTRANSFERASE"/>
    <property type="match status" value="1"/>
</dbReference>
<dbReference type="InterPro" id="IPR036038">
    <property type="entry name" value="Aminotransferase-like"/>
</dbReference>
<dbReference type="EC" id="2.6.1.21" evidence="4"/>
<dbReference type="GO" id="GO:0047810">
    <property type="term" value="F:D-alanine-2-oxoglutarate aminotransferase activity"/>
    <property type="evidence" value="ECO:0007669"/>
    <property type="project" value="UniProtKB-EC"/>
</dbReference>
<evidence type="ECO:0000256" key="5">
    <source>
        <dbReference type="ARBA" id="ARBA00021779"/>
    </source>
</evidence>
<dbReference type="GO" id="GO:0046394">
    <property type="term" value="P:carboxylic acid biosynthetic process"/>
    <property type="evidence" value="ECO:0007669"/>
    <property type="project" value="UniProtKB-ARBA"/>
</dbReference>
<evidence type="ECO:0000256" key="7">
    <source>
        <dbReference type="ARBA" id="ARBA00022679"/>
    </source>
</evidence>
<sequence length="279" mass="30779">MSDVAFINGRFIPWQDATVSIDDRGFQFGDAVYEVIRTYRGVPFQLAAHLARLERSAKALFISQPYSRAQWMQWISQGLSLAGYQEAKIYIQITRGVAPREHTFPSESCPTVAMTIKELHSLPTEMRQTGVTACTCEDLRWGRCDIKSVNLLANVLAREEARKARVFEAIFMRDGLVMEGALSNVMVVQDGVVMTAPEGPRILSGVTRTVVLDLAKKEEIPVEERSISLDALYSADEVFLTGTTLEVLGVVQIDGKTIGSGQPGPITRTLAARWALLTG</sequence>
<evidence type="ECO:0000256" key="8">
    <source>
        <dbReference type="ARBA" id="ARBA00022898"/>
    </source>
</evidence>
<organism evidence="13 14">
    <name type="scientific">Candidatus Nitrospira kreftii</name>
    <dbReference type="NCBI Taxonomy" id="2652173"/>
    <lineage>
        <taxon>Bacteria</taxon>
        <taxon>Pseudomonadati</taxon>
        <taxon>Nitrospirota</taxon>
        <taxon>Nitrospiria</taxon>
        <taxon>Nitrospirales</taxon>
        <taxon>Nitrospiraceae</taxon>
        <taxon>Nitrospira</taxon>
    </lineage>
</organism>
<comment type="catalytic activity">
    <reaction evidence="12">
        <text>D-alanine + 2-oxoglutarate = D-glutamate + pyruvate</text>
        <dbReference type="Rhea" id="RHEA:15869"/>
        <dbReference type="ChEBI" id="CHEBI:15361"/>
        <dbReference type="ChEBI" id="CHEBI:16810"/>
        <dbReference type="ChEBI" id="CHEBI:29986"/>
        <dbReference type="ChEBI" id="CHEBI:57416"/>
        <dbReference type="EC" id="2.6.1.21"/>
    </reaction>
</comment>
<dbReference type="InterPro" id="IPR005784">
    <property type="entry name" value="D_amino_transT"/>
</dbReference>
<dbReference type="GO" id="GO:0005829">
    <property type="term" value="C:cytosol"/>
    <property type="evidence" value="ECO:0007669"/>
    <property type="project" value="TreeGrafter"/>
</dbReference>
<evidence type="ECO:0000256" key="11">
    <source>
        <dbReference type="ARBA" id="ARBA00033391"/>
    </source>
</evidence>
<keyword evidence="8" id="KW-0663">Pyridoxal phosphate</keyword>
<comment type="subunit">
    <text evidence="3">Homodimer.</text>
</comment>
<evidence type="ECO:0000256" key="12">
    <source>
        <dbReference type="ARBA" id="ARBA00047911"/>
    </source>
</evidence>
<dbReference type="Pfam" id="PF01063">
    <property type="entry name" value="Aminotran_4"/>
    <property type="match status" value="1"/>
</dbReference>
<evidence type="ECO:0000256" key="10">
    <source>
        <dbReference type="ARBA" id="ARBA00033316"/>
    </source>
</evidence>
<dbReference type="Proteomes" id="UP000593737">
    <property type="component" value="Chromosome"/>
</dbReference>
<dbReference type="AlphaFoldDB" id="A0A7S8FHK5"/>
<dbReference type="KEGG" id="nkf:Nkreftii_003898"/>
<evidence type="ECO:0000256" key="1">
    <source>
        <dbReference type="ARBA" id="ARBA00001933"/>
    </source>
</evidence>
<accession>A0A7S8FHK5</accession>
<dbReference type="NCBIfam" id="TIGR01121">
    <property type="entry name" value="D_amino_aminoT"/>
    <property type="match status" value="1"/>
</dbReference>
<evidence type="ECO:0000256" key="3">
    <source>
        <dbReference type="ARBA" id="ARBA00011738"/>
    </source>
</evidence>
<dbReference type="GO" id="GO:0008652">
    <property type="term" value="P:amino acid biosynthetic process"/>
    <property type="evidence" value="ECO:0007669"/>
    <property type="project" value="UniProtKB-ARBA"/>
</dbReference>
<proteinExistence type="inferred from homology"/>